<evidence type="ECO:0000313" key="5">
    <source>
        <dbReference type="Proteomes" id="UP000309215"/>
    </source>
</evidence>
<dbReference type="Gene3D" id="3.40.50.1000">
    <property type="entry name" value="HAD superfamily/HAD-like"/>
    <property type="match status" value="1"/>
</dbReference>
<dbReference type="GO" id="GO:0016787">
    <property type="term" value="F:hydrolase activity"/>
    <property type="evidence" value="ECO:0007669"/>
    <property type="project" value="UniProtKB-KW"/>
</dbReference>
<dbReference type="AlphaFoldDB" id="A0A4U1JHI8"/>
<keyword evidence="1" id="KW-0479">Metal-binding</keyword>
<dbReference type="RefSeq" id="WP_136928747.1">
    <property type="nucleotide sequence ID" value="NZ_SSMQ01000008.1"/>
</dbReference>
<proteinExistence type="predicted"/>
<dbReference type="PANTHER" id="PTHR43344:SF13">
    <property type="entry name" value="PHOSPHATASE RV3661-RELATED"/>
    <property type="match status" value="1"/>
</dbReference>
<keyword evidence="2 4" id="KW-0378">Hydrolase</keyword>
<accession>A0A4U1JHI8</accession>
<protein>
    <submittedName>
        <fullName evidence="4">Haloacid dehalogenase-like hydrolase</fullName>
    </submittedName>
</protein>
<evidence type="ECO:0000313" key="4">
    <source>
        <dbReference type="EMBL" id="TKD09948.1"/>
    </source>
</evidence>
<dbReference type="Proteomes" id="UP000309215">
    <property type="component" value="Unassembled WGS sequence"/>
</dbReference>
<reference evidence="4 5" key="1">
    <citation type="submission" date="2019-04" db="EMBL/GenBank/DDBJ databases">
        <authorList>
            <person name="Li Y."/>
            <person name="Wang J."/>
        </authorList>
    </citation>
    <scope>NUCLEOTIDE SEQUENCE [LARGE SCALE GENOMIC DNA]</scope>
    <source>
        <strain evidence="4 5">DSM 14668</strain>
    </source>
</reference>
<keyword evidence="3" id="KW-0460">Magnesium</keyword>
<sequence>MQEGRTPMQETPEGVVRRLVAARAALPREEDLVLAFDADGTLWSGDVGNDLFETLIAESAVREEAREALIVEARAAGVKADSRTLDIAQGLYQALAEGTYEEVRAFAMMAWVFAGFSLGEVAEFAARVVASRGLEARLHRFLSPVLAWAEAEKVPVWVVSASPRWIVEVGVALLGIPANRVVAMTPRIQDGRIAAELAGRPVYGDHKPLALREACPGATLLGAFGDSNYDVPMLASSHVPVGVRPKAGLLARAAEMPSLVVVGT</sequence>
<evidence type="ECO:0000256" key="3">
    <source>
        <dbReference type="ARBA" id="ARBA00022842"/>
    </source>
</evidence>
<dbReference type="Pfam" id="PF12710">
    <property type="entry name" value="HAD"/>
    <property type="match status" value="1"/>
</dbReference>
<comment type="caution">
    <text evidence="4">The sequence shown here is derived from an EMBL/GenBank/DDBJ whole genome shotgun (WGS) entry which is preliminary data.</text>
</comment>
<dbReference type="EMBL" id="SSMQ01000008">
    <property type="protein sequence ID" value="TKD09948.1"/>
    <property type="molecule type" value="Genomic_DNA"/>
</dbReference>
<name>A0A4U1JHI8_9BACT</name>
<dbReference type="OrthoDB" id="115039at2"/>
<evidence type="ECO:0000256" key="2">
    <source>
        <dbReference type="ARBA" id="ARBA00022801"/>
    </source>
</evidence>
<dbReference type="SUPFAM" id="SSF56784">
    <property type="entry name" value="HAD-like"/>
    <property type="match status" value="1"/>
</dbReference>
<dbReference type="PANTHER" id="PTHR43344">
    <property type="entry name" value="PHOSPHOSERINE PHOSPHATASE"/>
    <property type="match status" value="1"/>
</dbReference>
<dbReference type="GO" id="GO:0046872">
    <property type="term" value="F:metal ion binding"/>
    <property type="evidence" value="ECO:0007669"/>
    <property type="project" value="UniProtKB-KW"/>
</dbReference>
<dbReference type="InterPro" id="IPR023214">
    <property type="entry name" value="HAD_sf"/>
</dbReference>
<organism evidence="4 5">
    <name type="scientific">Polyangium fumosum</name>
    <dbReference type="NCBI Taxonomy" id="889272"/>
    <lineage>
        <taxon>Bacteria</taxon>
        <taxon>Pseudomonadati</taxon>
        <taxon>Myxococcota</taxon>
        <taxon>Polyangia</taxon>
        <taxon>Polyangiales</taxon>
        <taxon>Polyangiaceae</taxon>
        <taxon>Polyangium</taxon>
    </lineage>
</organism>
<evidence type="ECO:0000256" key="1">
    <source>
        <dbReference type="ARBA" id="ARBA00022723"/>
    </source>
</evidence>
<gene>
    <name evidence="4" type="ORF">E8A74_10080</name>
</gene>
<keyword evidence="5" id="KW-1185">Reference proteome</keyword>
<dbReference type="InterPro" id="IPR036412">
    <property type="entry name" value="HAD-like_sf"/>
</dbReference>
<dbReference type="InterPro" id="IPR050582">
    <property type="entry name" value="HAD-like_SerB"/>
</dbReference>